<dbReference type="InterPro" id="IPR011527">
    <property type="entry name" value="ABC1_TM_dom"/>
</dbReference>
<feature type="transmembrane region" description="Helical" evidence="7">
    <location>
        <begin position="246"/>
        <end position="267"/>
    </location>
</feature>
<organism evidence="10 11">
    <name type="scientific">Pseudoalteromonas ruthenica</name>
    <dbReference type="NCBI Taxonomy" id="151081"/>
    <lineage>
        <taxon>Bacteria</taxon>
        <taxon>Pseudomonadati</taxon>
        <taxon>Pseudomonadota</taxon>
        <taxon>Gammaproteobacteria</taxon>
        <taxon>Alteromonadales</taxon>
        <taxon>Pseudoalteromonadaceae</taxon>
        <taxon>Pseudoalteromonas</taxon>
    </lineage>
</organism>
<keyword evidence="5 7" id="KW-1133">Transmembrane helix</keyword>
<evidence type="ECO:0000259" key="8">
    <source>
        <dbReference type="PROSITE" id="PS50893"/>
    </source>
</evidence>
<feature type="transmembrane region" description="Helical" evidence="7">
    <location>
        <begin position="157"/>
        <end position="178"/>
    </location>
</feature>
<evidence type="ECO:0000256" key="7">
    <source>
        <dbReference type="SAM" id="Phobius"/>
    </source>
</evidence>
<dbReference type="PANTHER" id="PTHR24221:SF653">
    <property type="entry name" value="TRANSPORT ATP-BINDING PROTEIN CYDC"/>
    <property type="match status" value="1"/>
</dbReference>
<dbReference type="Gene3D" id="3.40.50.300">
    <property type="entry name" value="P-loop containing nucleotide triphosphate hydrolases"/>
    <property type="match status" value="1"/>
</dbReference>
<feature type="transmembrane region" description="Helical" evidence="7">
    <location>
        <begin position="130"/>
        <end position="151"/>
    </location>
</feature>
<evidence type="ECO:0000256" key="3">
    <source>
        <dbReference type="ARBA" id="ARBA00022741"/>
    </source>
</evidence>
<comment type="subcellular location">
    <subcellularLocation>
        <location evidence="1">Cell membrane</location>
        <topology evidence="1">Multi-pass membrane protein</topology>
    </subcellularLocation>
</comment>
<dbReference type="InterPro" id="IPR027417">
    <property type="entry name" value="P-loop_NTPase"/>
</dbReference>
<feature type="domain" description="ABC transmembrane type-1" evidence="9">
    <location>
        <begin position="23"/>
        <end position="303"/>
    </location>
</feature>
<evidence type="ECO:0000313" key="11">
    <source>
        <dbReference type="Proteomes" id="UP000033664"/>
    </source>
</evidence>
<dbReference type="PROSITE" id="PS50893">
    <property type="entry name" value="ABC_TRANSPORTER_2"/>
    <property type="match status" value="1"/>
</dbReference>
<keyword evidence="4" id="KW-0067">ATP-binding</keyword>
<reference evidence="10 11" key="1">
    <citation type="journal article" date="2015" name="BMC Genomics">
        <title>Genome mining reveals unlocked bioactive potential of marine Gram-negative bacteria.</title>
        <authorList>
            <person name="Machado H."/>
            <person name="Sonnenschein E.C."/>
            <person name="Melchiorsen J."/>
            <person name="Gram L."/>
        </authorList>
    </citation>
    <scope>NUCLEOTIDE SEQUENCE [LARGE SCALE GENOMIC DNA]</scope>
    <source>
        <strain evidence="10 11">S3137</strain>
    </source>
</reference>
<dbReference type="GO" id="GO:0005886">
    <property type="term" value="C:plasma membrane"/>
    <property type="evidence" value="ECO:0007669"/>
    <property type="project" value="UniProtKB-SubCell"/>
</dbReference>
<dbReference type="eggNOG" id="COG4987">
    <property type="taxonomic scope" value="Bacteria"/>
</dbReference>
<dbReference type="Pfam" id="PF00664">
    <property type="entry name" value="ABC_membrane"/>
    <property type="match status" value="1"/>
</dbReference>
<dbReference type="Gene3D" id="1.20.1560.10">
    <property type="entry name" value="ABC transporter type 1, transmembrane domain"/>
    <property type="match status" value="1"/>
</dbReference>
<dbReference type="AlphaFoldDB" id="A0A0F4PPV6"/>
<dbReference type="PATRIC" id="fig|151081.8.peg.2433"/>
<dbReference type="Proteomes" id="UP000033664">
    <property type="component" value="Unassembled WGS sequence"/>
</dbReference>
<dbReference type="PROSITE" id="PS50929">
    <property type="entry name" value="ABC_TM1F"/>
    <property type="match status" value="1"/>
</dbReference>
<evidence type="ECO:0000256" key="5">
    <source>
        <dbReference type="ARBA" id="ARBA00022989"/>
    </source>
</evidence>
<keyword evidence="6 7" id="KW-0472">Membrane</keyword>
<proteinExistence type="predicted"/>
<name>A0A0F4PPV6_9GAMM</name>
<dbReference type="InterPro" id="IPR003439">
    <property type="entry name" value="ABC_transporter-like_ATP-bd"/>
</dbReference>
<dbReference type="SMART" id="SM00382">
    <property type="entry name" value="AAA"/>
    <property type="match status" value="1"/>
</dbReference>
<dbReference type="GO" id="GO:0034040">
    <property type="term" value="F:ATPase-coupled lipid transmembrane transporter activity"/>
    <property type="evidence" value="ECO:0007669"/>
    <property type="project" value="TreeGrafter"/>
</dbReference>
<feature type="transmembrane region" description="Helical" evidence="7">
    <location>
        <begin position="20"/>
        <end position="44"/>
    </location>
</feature>
<accession>A0A0F4PPV6</accession>
<gene>
    <name evidence="10" type="ORF">TW72_17190</name>
</gene>
<keyword evidence="3" id="KW-0547">Nucleotide-binding</keyword>
<evidence type="ECO:0000256" key="1">
    <source>
        <dbReference type="ARBA" id="ARBA00004651"/>
    </source>
</evidence>
<evidence type="ECO:0000259" key="9">
    <source>
        <dbReference type="PROSITE" id="PS50929"/>
    </source>
</evidence>
<dbReference type="InterPro" id="IPR036640">
    <property type="entry name" value="ABC1_TM_sf"/>
</dbReference>
<dbReference type="GO" id="GO:0005524">
    <property type="term" value="F:ATP binding"/>
    <property type="evidence" value="ECO:0007669"/>
    <property type="project" value="UniProtKB-KW"/>
</dbReference>
<feature type="domain" description="ABC transporter" evidence="8">
    <location>
        <begin position="334"/>
        <end position="569"/>
    </location>
</feature>
<dbReference type="RefSeq" id="WP_045979754.1">
    <property type="nucleotide sequence ID" value="NZ_JXXY01000012.1"/>
</dbReference>
<dbReference type="SUPFAM" id="SSF90123">
    <property type="entry name" value="ABC transporter transmembrane region"/>
    <property type="match status" value="1"/>
</dbReference>
<dbReference type="GO" id="GO:0016887">
    <property type="term" value="F:ATP hydrolysis activity"/>
    <property type="evidence" value="ECO:0007669"/>
    <property type="project" value="InterPro"/>
</dbReference>
<dbReference type="GO" id="GO:0140359">
    <property type="term" value="F:ABC-type transporter activity"/>
    <property type="evidence" value="ECO:0007669"/>
    <property type="project" value="InterPro"/>
</dbReference>
<dbReference type="GeneID" id="58230232"/>
<dbReference type="InterPro" id="IPR039421">
    <property type="entry name" value="Type_1_exporter"/>
</dbReference>
<evidence type="ECO:0000256" key="2">
    <source>
        <dbReference type="ARBA" id="ARBA00022692"/>
    </source>
</evidence>
<dbReference type="PANTHER" id="PTHR24221">
    <property type="entry name" value="ATP-BINDING CASSETTE SUB-FAMILY B"/>
    <property type="match status" value="1"/>
</dbReference>
<evidence type="ECO:0000313" key="10">
    <source>
        <dbReference type="EMBL" id="KJY96296.1"/>
    </source>
</evidence>
<evidence type="ECO:0000256" key="6">
    <source>
        <dbReference type="ARBA" id="ARBA00023136"/>
    </source>
</evidence>
<dbReference type="Pfam" id="PF00005">
    <property type="entry name" value="ABC_tran"/>
    <property type="match status" value="1"/>
</dbReference>
<keyword evidence="2 7" id="KW-0812">Transmembrane</keyword>
<protein>
    <recommendedName>
        <fullName evidence="12">Thiol reductant ABC exporter subunit CydC</fullName>
    </recommendedName>
</protein>
<dbReference type="GO" id="GO:0034775">
    <property type="term" value="P:glutathione transmembrane transport"/>
    <property type="evidence" value="ECO:0007669"/>
    <property type="project" value="InterPro"/>
</dbReference>
<dbReference type="OrthoDB" id="9802264at2"/>
<feature type="transmembrane region" description="Helical" evidence="7">
    <location>
        <begin position="273"/>
        <end position="294"/>
    </location>
</feature>
<dbReference type="SUPFAM" id="SSF52540">
    <property type="entry name" value="P-loop containing nucleoside triphosphate hydrolases"/>
    <property type="match status" value="1"/>
</dbReference>
<sequence length="570" mass="63175">MANWQFLLSLLRPHLKWAVIGLALALCALIANVTLLAISGWFLAAMASAGLQGITMNYFTPAGIIRFLAVVRTASGYGQRLVNHNTTFLVLKTLRVSVFAALTKVPLQQFTSIGQQLSQLQDDVERLDEFYIGVLLPILLALVALPLFAWVLSLYSIMLMVVSVSALLLCGVLLPWWLSRNLKSIGTHTQAAHTQLNERLVEATRGLKELQLAGACERYWEHIDRAQHALANEQQRSQNWYARHQGLSLLVSQLTIIFVLIVMIPMVTSGAMVNVNLAMLMLLVLGGFEIVLTLPDAMLKLELTLASSERLRQLVAQPKHSQAKEIGELTSQEVYSLDALNYTYPDSSNGITDISFTIKQGEKVAIVGASGAGKSTLLALLSAQLQPSSGSLECFSRPLSSLNTHWLYQHLGMLSQQCHVFSSSIKNNLLLAKDDANEQQLWQALAQAQLKDFVATTEHQLDTLVGTGGRTLSGGEARRLHIAQQLLRDPRVLLLDEPTRGLDNRNQELVIDALMALFNTRTVVTVTHESMLLNRMDQVVWLEQGRVRATGTHQQLQKHRDYVRLTSVIN</sequence>
<dbReference type="GO" id="GO:0045454">
    <property type="term" value="P:cell redox homeostasis"/>
    <property type="evidence" value="ECO:0007669"/>
    <property type="project" value="InterPro"/>
</dbReference>
<evidence type="ECO:0008006" key="12">
    <source>
        <dbReference type="Google" id="ProtNLM"/>
    </source>
</evidence>
<evidence type="ECO:0000256" key="4">
    <source>
        <dbReference type="ARBA" id="ARBA00022840"/>
    </source>
</evidence>
<dbReference type="InterPro" id="IPR003593">
    <property type="entry name" value="AAA+_ATPase"/>
</dbReference>
<dbReference type="NCBIfam" id="TIGR02868">
    <property type="entry name" value="CydC"/>
    <property type="match status" value="1"/>
</dbReference>
<keyword evidence="11" id="KW-1185">Reference proteome</keyword>
<comment type="caution">
    <text evidence="10">The sequence shown here is derived from an EMBL/GenBank/DDBJ whole genome shotgun (WGS) entry which is preliminary data.</text>
</comment>
<dbReference type="EMBL" id="JXXZ01000018">
    <property type="protein sequence ID" value="KJY96296.1"/>
    <property type="molecule type" value="Genomic_DNA"/>
</dbReference>
<dbReference type="InterPro" id="IPR014223">
    <property type="entry name" value="ABC_CydC/D"/>
</dbReference>